<evidence type="ECO:0000256" key="1">
    <source>
        <dbReference type="ARBA" id="ARBA00004370"/>
    </source>
</evidence>
<dbReference type="GO" id="GO:0006886">
    <property type="term" value="P:intracellular protein transport"/>
    <property type="evidence" value="ECO:0007669"/>
    <property type="project" value="InterPro"/>
</dbReference>
<reference evidence="10" key="1">
    <citation type="journal article" date="2023" name="Nat. Commun.">
        <title>Diploid and tetraploid genomes of Acorus and the evolution of monocots.</title>
        <authorList>
            <person name="Ma L."/>
            <person name="Liu K.W."/>
            <person name="Li Z."/>
            <person name="Hsiao Y.Y."/>
            <person name="Qi Y."/>
            <person name="Fu T."/>
            <person name="Tang G.D."/>
            <person name="Zhang D."/>
            <person name="Sun W.H."/>
            <person name="Liu D.K."/>
            <person name="Li Y."/>
            <person name="Chen G.Z."/>
            <person name="Liu X.D."/>
            <person name="Liao X.Y."/>
            <person name="Jiang Y.T."/>
            <person name="Yu X."/>
            <person name="Hao Y."/>
            <person name="Huang J."/>
            <person name="Zhao X.W."/>
            <person name="Ke S."/>
            <person name="Chen Y.Y."/>
            <person name="Wu W.L."/>
            <person name="Hsu J.L."/>
            <person name="Lin Y.F."/>
            <person name="Huang M.D."/>
            <person name="Li C.Y."/>
            <person name="Huang L."/>
            <person name="Wang Z.W."/>
            <person name="Zhao X."/>
            <person name="Zhong W.Y."/>
            <person name="Peng D.H."/>
            <person name="Ahmad S."/>
            <person name="Lan S."/>
            <person name="Zhang J.S."/>
            <person name="Tsai W.C."/>
            <person name="Van de Peer Y."/>
            <person name="Liu Z.J."/>
        </authorList>
    </citation>
    <scope>NUCLEOTIDE SEQUENCE</scope>
    <source>
        <strain evidence="10">SCP</strain>
    </source>
</reference>
<sequence>MNMVGVLKGFSGPVLFNRRRKLKFSIQRHGERTDLKSLKVLVSPIRHTWVRPLKLVASVAGPLSDGRGFVKRDEFDEKPFWQGLIKDAIWGLKWLAEFLVEQPSQLKYIEWPGFQSTLKTASLTVVLVALLIVALSSIDSALVYLLAFFLRRSA</sequence>
<evidence type="ECO:0000256" key="2">
    <source>
        <dbReference type="ARBA" id="ARBA00008274"/>
    </source>
</evidence>
<dbReference type="Proteomes" id="UP001179952">
    <property type="component" value="Unassembled WGS sequence"/>
</dbReference>
<comment type="caution">
    <text evidence="10">The sequence shown here is derived from an EMBL/GenBank/DDBJ whole genome shotgun (WGS) entry which is preliminary data.</text>
</comment>
<keyword evidence="4 9" id="KW-0812">Transmembrane</keyword>
<keyword evidence="8 9" id="KW-0472">Membrane</keyword>
<dbReference type="PANTHER" id="PTHR37247">
    <property type="entry name" value="TRANSMEMBRANE PROTEIN"/>
    <property type="match status" value="1"/>
</dbReference>
<accession>A0AAV9AI04</accession>
<dbReference type="EMBL" id="JAUJYN010000009">
    <property type="protein sequence ID" value="KAK1263969.1"/>
    <property type="molecule type" value="Genomic_DNA"/>
</dbReference>
<dbReference type="AlphaFoldDB" id="A0AAV9AI04"/>
<dbReference type="InterPro" id="IPR001901">
    <property type="entry name" value="Translocase_SecE/Sec61-g"/>
</dbReference>
<evidence type="ECO:0000256" key="6">
    <source>
        <dbReference type="ARBA" id="ARBA00022989"/>
    </source>
</evidence>
<dbReference type="PANTHER" id="PTHR37247:SF1">
    <property type="entry name" value="TRANSMEMBRANE PROTEIN"/>
    <property type="match status" value="1"/>
</dbReference>
<keyword evidence="5" id="KW-0653">Protein transport</keyword>
<dbReference type="Pfam" id="PF00584">
    <property type="entry name" value="SecE"/>
    <property type="match status" value="1"/>
</dbReference>
<evidence type="ECO:0000256" key="8">
    <source>
        <dbReference type="ARBA" id="ARBA00023136"/>
    </source>
</evidence>
<keyword evidence="3" id="KW-0813">Transport</keyword>
<evidence type="ECO:0000256" key="7">
    <source>
        <dbReference type="ARBA" id="ARBA00023010"/>
    </source>
</evidence>
<dbReference type="GO" id="GO:0016020">
    <property type="term" value="C:membrane"/>
    <property type="evidence" value="ECO:0007669"/>
    <property type="project" value="UniProtKB-SubCell"/>
</dbReference>
<organism evidence="10 11">
    <name type="scientific">Acorus gramineus</name>
    <name type="common">Dwarf sweet flag</name>
    <dbReference type="NCBI Taxonomy" id="55184"/>
    <lineage>
        <taxon>Eukaryota</taxon>
        <taxon>Viridiplantae</taxon>
        <taxon>Streptophyta</taxon>
        <taxon>Embryophyta</taxon>
        <taxon>Tracheophyta</taxon>
        <taxon>Spermatophyta</taxon>
        <taxon>Magnoliopsida</taxon>
        <taxon>Liliopsida</taxon>
        <taxon>Acoraceae</taxon>
        <taxon>Acorus</taxon>
    </lineage>
</organism>
<protein>
    <submittedName>
        <fullName evidence="10">Uncharacterized protein</fullName>
    </submittedName>
</protein>
<evidence type="ECO:0000313" key="11">
    <source>
        <dbReference type="Proteomes" id="UP001179952"/>
    </source>
</evidence>
<comment type="similarity">
    <text evidence="2">Belongs to the SecE/SEC61-gamma family.</text>
</comment>
<keyword evidence="7" id="KW-0811">Translocation</keyword>
<evidence type="ECO:0000313" key="10">
    <source>
        <dbReference type="EMBL" id="KAK1263969.1"/>
    </source>
</evidence>
<keyword evidence="11" id="KW-1185">Reference proteome</keyword>
<evidence type="ECO:0000256" key="4">
    <source>
        <dbReference type="ARBA" id="ARBA00022692"/>
    </source>
</evidence>
<evidence type="ECO:0000256" key="9">
    <source>
        <dbReference type="SAM" id="Phobius"/>
    </source>
</evidence>
<dbReference type="GO" id="GO:0006605">
    <property type="term" value="P:protein targeting"/>
    <property type="evidence" value="ECO:0007669"/>
    <property type="project" value="InterPro"/>
</dbReference>
<reference evidence="10" key="2">
    <citation type="submission" date="2023-06" db="EMBL/GenBank/DDBJ databases">
        <authorList>
            <person name="Ma L."/>
            <person name="Liu K.-W."/>
            <person name="Li Z."/>
            <person name="Hsiao Y.-Y."/>
            <person name="Qi Y."/>
            <person name="Fu T."/>
            <person name="Tang G."/>
            <person name="Zhang D."/>
            <person name="Sun W.-H."/>
            <person name="Liu D.-K."/>
            <person name="Li Y."/>
            <person name="Chen G.-Z."/>
            <person name="Liu X.-D."/>
            <person name="Liao X.-Y."/>
            <person name="Jiang Y.-T."/>
            <person name="Yu X."/>
            <person name="Hao Y."/>
            <person name="Huang J."/>
            <person name="Zhao X.-W."/>
            <person name="Ke S."/>
            <person name="Chen Y.-Y."/>
            <person name="Wu W.-L."/>
            <person name="Hsu J.-L."/>
            <person name="Lin Y.-F."/>
            <person name="Huang M.-D."/>
            <person name="Li C.-Y."/>
            <person name="Huang L."/>
            <person name="Wang Z.-W."/>
            <person name="Zhao X."/>
            <person name="Zhong W.-Y."/>
            <person name="Peng D.-H."/>
            <person name="Ahmad S."/>
            <person name="Lan S."/>
            <person name="Zhang J.-S."/>
            <person name="Tsai W.-C."/>
            <person name="Van De Peer Y."/>
            <person name="Liu Z.-J."/>
        </authorList>
    </citation>
    <scope>NUCLEOTIDE SEQUENCE</scope>
    <source>
        <strain evidence="10">SCP</strain>
        <tissue evidence="10">Leaves</tissue>
    </source>
</reference>
<keyword evidence="6 9" id="KW-1133">Transmembrane helix</keyword>
<proteinExistence type="inferred from homology"/>
<name>A0AAV9AI04_ACOGR</name>
<evidence type="ECO:0000256" key="3">
    <source>
        <dbReference type="ARBA" id="ARBA00022448"/>
    </source>
</evidence>
<evidence type="ECO:0000256" key="5">
    <source>
        <dbReference type="ARBA" id="ARBA00022927"/>
    </source>
</evidence>
<comment type="subcellular location">
    <subcellularLocation>
        <location evidence="1">Membrane</location>
    </subcellularLocation>
</comment>
<gene>
    <name evidence="10" type="ORF">QJS04_geneDACA021758</name>
</gene>
<feature type="transmembrane region" description="Helical" evidence="9">
    <location>
        <begin position="125"/>
        <end position="150"/>
    </location>
</feature>